<evidence type="ECO:0000313" key="2">
    <source>
        <dbReference type="Proteomes" id="UP001204144"/>
    </source>
</evidence>
<proteinExistence type="predicted"/>
<comment type="caution">
    <text evidence="1">The sequence shown here is derived from an EMBL/GenBank/DDBJ whole genome shotgun (WGS) entry which is preliminary data.</text>
</comment>
<dbReference type="Proteomes" id="UP001204144">
    <property type="component" value="Unassembled WGS sequence"/>
</dbReference>
<protein>
    <submittedName>
        <fullName evidence="1">Uncharacterized protein</fullName>
    </submittedName>
</protein>
<organism evidence="1 2">
    <name type="scientific">Lacihabitans soyangensis</name>
    <dbReference type="NCBI Taxonomy" id="869394"/>
    <lineage>
        <taxon>Bacteria</taxon>
        <taxon>Pseudomonadati</taxon>
        <taxon>Bacteroidota</taxon>
        <taxon>Cytophagia</taxon>
        <taxon>Cytophagales</taxon>
        <taxon>Leadbetterellaceae</taxon>
        <taxon>Lacihabitans</taxon>
    </lineage>
</organism>
<reference evidence="1 2" key="1">
    <citation type="submission" date="2018-11" db="EMBL/GenBank/DDBJ databases">
        <title>Novel bacteria species description.</title>
        <authorList>
            <person name="Han J.-H."/>
        </authorList>
    </citation>
    <scope>NUCLEOTIDE SEQUENCE [LARGE SCALE GENOMIC DNA]</scope>
    <source>
        <strain evidence="1 2">KCTC23259</strain>
    </source>
</reference>
<sequence length="207" mass="23599">MYLTPIQRPYTYLDICEFKCLQSADNRKTHPDIVAFQDIFKSSFLSPETFPGTVWHTLSSVRQSKINEMYQKILSNKGISRLLQNSLNYQNYSFQSEGLSCLYQADAIFNETLLSFKVTNEIDYQAFVASVIPSLYHIEAGFAADATGLDKFILFGVQHFHPFEIFCVDLSHWSGPGGLASGRHEYKNLLRDLKNTNFTPSSWVVPT</sequence>
<accession>A0AAE3H3I1</accession>
<keyword evidence="2" id="KW-1185">Reference proteome</keyword>
<dbReference type="RefSeq" id="WP_255037846.1">
    <property type="nucleotide sequence ID" value="NZ_RJUF01000060.1"/>
</dbReference>
<dbReference type="InterPro" id="IPR011604">
    <property type="entry name" value="PDDEXK-like_dom_sf"/>
</dbReference>
<dbReference type="AlphaFoldDB" id="A0AAE3H3I1"/>
<gene>
    <name evidence="1" type="ORF">EGI31_14120</name>
</gene>
<dbReference type="EMBL" id="RJUF01000060">
    <property type="protein sequence ID" value="MCP9764088.1"/>
    <property type="molecule type" value="Genomic_DNA"/>
</dbReference>
<evidence type="ECO:0000313" key="1">
    <source>
        <dbReference type="EMBL" id="MCP9764088.1"/>
    </source>
</evidence>
<dbReference type="Gene3D" id="3.90.320.10">
    <property type="match status" value="1"/>
</dbReference>
<name>A0AAE3H3I1_9BACT</name>